<keyword evidence="1" id="KW-1133">Transmembrane helix</keyword>
<gene>
    <name evidence="2" type="ORF">PCHAS_0900045</name>
</gene>
<evidence type="ECO:0000313" key="3">
    <source>
        <dbReference type="Proteomes" id="UP000071118"/>
    </source>
</evidence>
<dbReference type="AlphaFoldDB" id="A0A4V0K6F0"/>
<accession>A0A4V0K6F0</accession>
<dbReference type="VEuPathDB" id="PlasmoDB:PCHAS_0900045"/>
<name>A0A4V0K6F0_PLACU</name>
<keyword evidence="1" id="KW-0812">Transmembrane</keyword>
<dbReference type="InterPro" id="IPR006477">
    <property type="entry name" value="Yir_bir_cir"/>
</dbReference>
<reference evidence="2 3" key="1">
    <citation type="journal article" date="2014" name="BMC Biol.">
        <title>A comprehensive evaluation of rodent malaria parasite genomes and gene expression.</title>
        <authorList>
            <person name="Otto T.D."/>
            <person name="Bohme U."/>
            <person name="Jackson A.P."/>
            <person name="Hunt M."/>
            <person name="Franke-Fayard B."/>
            <person name="Hoeijmakers W.A."/>
            <person name="Religa A.A."/>
            <person name="Robertson L."/>
            <person name="Sanders M."/>
            <person name="Ogun S.A."/>
            <person name="Cunningham D."/>
            <person name="Erhart A."/>
            <person name="Billker O."/>
            <person name="Khan S.M."/>
            <person name="Stunnenberg H.G."/>
            <person name="Langhorne J."/>
            <person name="Holder A.A."/>
            <person name="Waters A.P."/>
            <person name="Newbold C.I."/>
            <person name="Pain A."/>
            <person name="Berriman M."/>
            <person name="Janse C.J."/>
        </authorList>
    </citation>
    <scope>NUCLEOTIDE SEQUENCE [LARGE SCALE GENOMIC DNA]</scope>
    <source>
        <strain evidence="2 3">AS</strain>
    </source>
</reference>
<sequence length="362" mass="41538">MISEVCGVIKEVDKCLSKTILSTGDECLDELGYTAYCPNAKNGKLGECRTNGGKLSAWFIWLLEMFKTLTNVDDFKDINGQYVEYAILWLNSKNNLINSDTYISTTTIYDILEINSSYWYNEFRDKIEKKRNAMNFGDYYMHKLYNLLKEICSTINKYNEDKSYPTEYLKHANKCVNTYKDLVTNVPKGKMCTSYCDVLSTLKNSYDKFREEIDDDPEHKLPEFIEEGIQNCKNLCKSNEQKLENEKARSDILETVMDIPVSLSDEPPTEVSLSGESSGDISDNQEELEPVIGHMDISKSIILPSEATTSINNGNKVTYIVVPFTLILIILGILYKYLIHGQRKKLKRKKNANKIINLRDKK</sequence>
<dbReference type="Proteomes" id="UP000071118">
    <property type="component" value="Chromosome 9"/>
</dbReference>
<dbReference type="OrthoDB" id="373246at2759"/>
<proteinExistence type="predicted"/>
<dbReference type="NCBIfam" id="TIGR01590">
    <property type="entry name" value="yir-bir-cir_Pla"/>
    <property type="match status" value="1"/>
</dbReference>
<dbReference type="EMBL" id="LK022886">
    <property type="protein sequence ID" value="VTZ68604.1"/>
    <property type="molecule type" value="Genomic_DNA"/>
</dbReference>
<keyword evidence="1" id="KW-0472">Membrane</keyword>
<evidence type="ECO:0000256" key="1">
    <source>
        <dbReference type="SAM" id="Phobius"/>
    </source>
</evidence>
<feature type="transmembrane region" description="Helical" evidence="1">
    <location>
        <begin position="317"/>
        <end position="339"/>
    </location>
</feature>
<keyword evidence="3" id="KW-1185">Reference proteome</keyword>
<dbReference type="RefSeq" id="XP_016652881.1">
    <property type="nucleotide sequence ID" value="XM_016798379.1"/>
</dbReference>
<dbReference type="GeneID" id="27794514"/>
<protein>
    <submittedName>
        <fullName evidence="2">CIR protein</fullName>
    </submittedName>
</protein>
<dbReference type="KEGG" id="pcb:PCHAS_0900045"/>
<organism evidence="2 3">
    <name type="scientific">Plasmodium chabaudi chabaudi</name>
    <dbReference type="NCBI Taxonomy" id="31271"/>
    <lineage>
        <taxon>Eukaryota</taxon>
        <taxon>Sar</taxon>
        <taxon>Alveolata</taxon>
        <taxon>Apicomplexa</taxon>
        <taxon>Aconoidasida</taxon>
        <taxon>Haemosporida</taxon>
        <taxon>Plasmodiidae</taxon>
        <taxon>Plasmodium</taxon>
        <taxon>Plasmodium (Vinckeia)</taxon>
    </lineage>
</organism>
<dbReference type="Pfam" id="PF06022">
    <property type="entry name" value="Cir_Bir_Yir"/>
    <property type="match status" value="1"/>
</dbReference>
<evidence type="ECO:0000313" key="2">
    <source>
        <dbReference type="EMBL" id="VTZ68604.1"/>
    </source>
</evidence>